<protein>
    <submittedName>
        <fullName evidence="1">Uncharacterized protein</fullName>
    </submittedName>
</protein>
<sequence>MSTDMAALIASYTGHPNKKAYREAKGFFKHKILCMTHEICIFMIA</sequence>
<organism evidence="1 2">
    <name type="scientific">Paenibacillus montaniterrae</name>
    <dbReference type="NCBI Taxonomy" id="429341"/>
    <lineage>
        <taxon>Bacteria</taxon>
        <taxon>Bacillati</taxon>
        <taxon>Bacillota</taxon>
        <taxon>Bacilli</taxon>
        <taxon>Bacillales</taxon>
        <taxon>Paenibacillaceae</taxon>
        <taxon>Paenibacillus</taxon>
    </lineage>
</organism>
<evidence type="ECO:0000313" key="1">
    <source>
        <dbReference type="EMBL" id="GIP19698.1"/>
    </source>
</evidence>
<proteinExistence type="predicted"/>
<keyword evidence="2" id="KW-1185">Reference proteome</keyword>
<accession>A0A919YZR4</accession>
<evidence type="ECO:0000313" key="2">
    <source>
        <dbReference type="Proteomes" id="UP000683139"/>
    </source>
</evidence>
<dbReference type="AlphaFoldDB" id="A0A919YZR4"/>
<dbReference type="EMBL" id="BOSE01000020">
    <property type="protein sequence ID" value="GIP19698.1"/>
    <property type="molecule type" value="Genomic_DNA"/>
</dbReference>
<gene>
    <name evidence="1" type="ORF">J40TS1_53400</name>
</gene>
<reference evidence="1" key="1">
    <citation type="submission" date="2021-03" db="EMBL/GenBank/DDBJ databases">
        <title>Antimicrobial resistance genes in bacteria isolated from Japanese honey, and their potential for conferring macrolide and lincosamide resistance in the American foulbrood pathogen Paenibacillus larvae.</title>
        <authorList>
            <person name="Okamoto M."/>
            <person name="Kumagai M."/>
            <person name="Kanamori H."/>
            <person name="Takamatsu D."/>
        </authorList>
    </citation>
    <scope>NUCLEOTIDE SEQUENCE</scope>
    <source>
        <strain evidence="1">J40TS1</strain>
    </source>
</reference>
<dbReference type="Proteomes" id="UP000683139">
    <property type="component" value="Unassembled WGS sequence"/>
</dbReference>
<comment type="caution">
    <text evidence="1">The sequence shown here is derived from an EMBL/GenBank/DDBJ whole genome shotgun (WGS) entry which is preliminary data.</text>
</comment>
<name>A0A919YZR4_9BACL</name>